<proteinExistence type="predicted"/>
<sequence>MVGQRENLINPCPSLTIENYVPKNNFYRRLKSILELNFVYEAVKPFYGKCGQKSIDPVVFFKLLLVGHFENICSDRALIVSSQLRLDILYFLDFKLGERLPCHSTISRTRKRLPVVLFEKLFEKVLNACIDAGMVGGQSQAIDGAFVEANASLDKLESKLVLQWKLLPGEVLADDPSTNASQAIAFSLVEKTAKPRKPDRSNTLYQSNTDPQARLAQKAGKPFRLYYLSSMAVDTYHHIITHIQADYADERDSVHLLAIVDKIATHFKQHNLLLKNILADGGFGSGLNYALLESCGYTAYIPLQGSYHPVREGFSYDARKDVYLCRQGKELSNQGIRLEKGFANATYLAKQGECTACPLKKVCCQNRGRKKLVVTAYHNHYQRMQQRLESRKGKYMKWRRMATVEPVFGSLLNNFGMWRANARGKQSAHKMMLMAAVAYNLQKLLRGLTHPKAKSQIMHLQQVNILYFLFFFVVPQPRRF</sequence>
<feature type="non-terminal residue" evidence="3">
    <location>
        <position position="480"/>
    </location>
</feature>
<evidence type="ECO:0000259" key="1">
    <source>
        <dbReference type="Pfam" id="PF05598"/>
    </source>
</evidence>
<dbReference type="EMBL" id="JAUKPO010000147">
    <property type="protein sequence ID" value="MDO1451974.1"/>
    <property type="molecule type" value="Genomic_DNA"/>
</dbReference>
<keyword evidence="4" id="KW-1185">Reference proteome</keyword>
<comment type="caution">
    <text evidence="3">The sequence shown here is derived from an EMBL/GenBank/DDBJ whole genome shotgun (WGS) entry which is preliminary data.</text>
</comment>
<organism evidence="3 4">
    <name type="scientific">Rhodocytophaga aerolata</name>
    <dbReference type="NCBI Taxonomy" id="455078"/>
    <lineage>
        <taxon>Bacteria</taxon>
        <taxon>Pseudomonadati</taxon>
        <taxon>Bacteroidota</taxon>
        <taxon>Cytophagia</taxon>
        <taxon>Cytophagales</taxon>
        <taxon>Rhodocytophagaceae</taxon>
        <taxon>Rhodocytophaga</taxon>
    </lineage>
</organism>
<dbReference type="PANTHER" id="PTHR33408">
    <property type="entry name" value="TRANSPOSASE"/>
    <property type="match status" value="1"/>
</dbReference>
<reference evidence="3" key="1">
    <citation type="submission" date="2023-07" db="EMBL/GenBank/DDBJ databases">
        <title>The genome sequence of Rhodocytophaga aerolata KACC 12507.</title>
        <authorList>
            <person name="Zhang X."/>
        </authorList>
    </citation>
    <scope>NUCLEOTIDE SEQUENCE</scope>
    <source>
        <strain evidence="3">KACC 12507</strain>
    </source>
</reference>
<feature type="domain" description="Transposase DDE" evidence="2">
    <location>
        <begin position="325"/>
        <end position="445"/>
    </location>
</feature>
<evidence type="ECO:0000313" key="4">
    <source>
        <dbReference type="Proteomes" id="UP001168528"/>
    </source>
</evidence>
<dbReference type="RefSeq" id="WP_302042767.1">
    <property type="nucleotide sequence ID" value="NZ_JAUKPO010000147.1"/>
</dbReference>
<dbReference type="PANTHER" id="PTHR33408:SF2">
    <property type="entry name" value="TRANSPOSASE DDE DOMAIN-CONTAINING PROTEIN"/>
    <property type="match status" value="1"/>
</dbReference>
<accession>A0ABT8RK92</accession>
<dbReference type="InterPro" id="IPR047629">
    <property type="entry name" value="IS1182_transpos"/>
</dbReference>
<feature type="domain" description="Transposase InsH N-terminal" evidence="1">
    <location>
        <begin position="17"/>
        <end position="112"/>
    </location>
</feature>
<dbReference type="NCBIfam" id="NF033551">
    <property type="entry name" value="transpos_IS1182"/>
    <property type="match status" value="1"/>
</dbReference>
<evidence type="ECO:0000313" key="3">
    <source>
        <dbReference type="EMBL" id="MDO1451974.1"/>
    </source>
</evidence>
<protein>
    <submittedName>
        <fullName evidence="3">IS1182 family transposase</fullName>
    </submittedName>
</protein>
<gene>
    <name evidence="3" type="ORF">Q0590_37240</name>
</gene>
<evidence type="ECO:0000259" key="2">
    <source>
        <dbReference type="Pfam" id="PF13751"/>
    </source>
</evidence>
<name>A0ABT8RK92_9BACT</name>
<dbReference type="InterPro" id="IPR008490">
    <property type="entry name" value="Transposase_InsH_N"/>
</dbReference>
<dbReference type="Pfam" id="PF13751">
    <property type="entry name" value="DDE_Tnp_1_6"/>
    <property type="match status" value="1"/>
</dbReference>
<dbReference type="InterPro" id="IPR025668">
    <property type="entry name" value="Tnp_DDE_dom"/>
</dbReference>
<dbReference type="Proteomes" id="UP001168528">
    <property type="component" value="Unassembled WGS sequence"/>
</dbReference>
<dbReference type="Pfam" id="PF05598">
    <property type="entry name" value="DUF772"/>
    <property type="match status" value="1"/>
</dbReference>